<evidence type="ECO:0000313" key="2">
    <source>
        <dbReference type="EMBL" id="CAD1554961.1"/>
    </source>
</evidence>
<feature type="compositionally biased region" description="Basic residues" evidence="1">
    <location>
        <begin position="371"/>
        <end position="384"/>
    </location>
</feature>
<organism evidence="2">
    <name type="scientific">Bracon brevicornis</name>
    <dbReference type="NCBI Taxonomy" id="1563983"/>
    <lineage>
        <taxon>Eukaryota</taxon>
        <taxon>Metazoa</taxon>
        <taxon>Ecdysozoa</taxon>
        <taxon>Arthropoda</taxon>
        <taxon>Hexapoda</taxon>
        <taxon>Insecta</taxon>
        <taxon>Pterygota</taxon>
        <taxon>Neoptera</taxon>
        <taxon>Endopterygota</taxon>
        <taxon>Hymenoptera</taxon>
        <taxon>Apocrita</taxon>
        <taxon>Ichneumonoidea</taxon>
        <taxon>Braconidae</taxon>
        <taxon>Braconinae</taxon>
        <taxon>Bracon</taxon>
    </lineage>
</organism>
<feature type="region of interest" description="Disordered" evidence="1">
    <location>
        <begin position="112"/>
        <end position="138"/>
    </location>
</feature>
<name>A0A6V7JS27_9HYME</name>
<proteinExistence type="predicted"/>
<evidence type="ECO:0000256" key="1">
    <source>
        <dbReference type="SAM" id="MobiDB-lite"/>
    </source>
</evidence>
<sequence>MEDDANGTNSYDNIEEELKVIDHLRRSLDNLRIVSSSGEDSFEHLLTLPEIAEIDEPDEETVDYVKSLISNVEEQRLISEDGEECITSVENTAEEEIFTDPHDIRSIETYQISEPALPSNPDSVLQDDDDEERQVSTSSSSSKFSFFSSFFSSKKGASTSSSSASSKGSYFSRLFGRKKSEPPSPQSLFSIPSCNSQVDDNLETIDLEQAERLIEDTEKQGPAGTPHLSSLARTIQRPILAFSSSMRLSHTAGRDFEGEPIMIQFHSARPGMATGHWTLLGNRDPEGLPMTLNNCLFNVVFAQTGRKPSDLRQETIKEMRKHIKSLARRIQALVKQHECQGLIIMIGGARYNGSSPSDAQKVIDDSQHGTCHPRHLQGHPRGHASHPSATGPTDSAENYSRGGWKTGFLSRSDQDHVGHMALCTNEAQRAMDALNRGSHNEAIRLNPNQLPGSLPQGAEFRDGQQESPRPIRQLVLVLRHHTGQANNPDYPVFVHTFYPVVT</sequence>
<feature type="region of interest" description="Disordered" evidence="1">
    <location>
        <begin position="447"/>
        <end position="467"/>
    </location>
</feature>
<dbReference type="EMBL" id="CADCXW020000021">
    <property type="protein sequence ID" value="CAD1554961.1"/>
    <property type="molecule type" value="Genomic_DNA"/>
</dbReference>
<reference evidence="2" key="1">
    <citation type="submission" date="2020-07" db="EMBL/GenBank/DDBJ databases">
        <authorList>
            <person name="Ferguson B K."/>
        </authorList>
    </citation>
    <scope>NUCLEOTIDE SEQUENCE</scope>
    <source>
        <strain evidence="2">L06</strain>
    </source>
</reference>
<protein>
    <submittedName>
        <fullName evidence="2">Uncharacterized protein</fullName>
    </submittedName>
</protein>
<feature type="region of interest" description="Disordered" evidence="1">
    <location>
        <begin position="176"/>
        <end position="195"/>
    </location>
</feature>
<gene>
    <name evidence="2" type="ORF">BBRV_LOCUS60558</name>
</gene>
<dbReference type="AlphaFoldDB" id="A0A6V7JS27"/>
<feature type="compositionally biased region" description="Polar residues" evidence="1">
    <location>
        <begin position="387"/>
        <end position="398"/>
    </location>
</feature>
<feature type="region of interest" description="Disordered" evidence="1">
    <location>
        <begin position="354"/>
        <end position="411"/>
    </location>
</feature>
<feature type="compositionally biased region" description="Polar residues" evidence="1">
    <location>
        <begin position="186"/>
        <end position="195"/>
    </location>
</feature>
<accession>A0A6V7JS27</accession>